<proteinExistence type="predicted"/>
<keyword evidence="2" id="KW-0255">Endonuclease</keyword>
<comment type="caution">
    <text evidence="2">The sequence shown here is derived from an EMBL/GenBank/DDBJ whole genome shotgun (WGS) entry which is preliminary data.</text>
</comment>
<dbReference type="InterPro" id="IPR047216">
    <property type="entry name" value="Endonuclease_DUF559_bact"/>
</dbReference>
<dbReference type="InterPro" id="IPR007569">
    <property type="entry name" value="DUF559"/>
</dbReference>
<dbReference type="InterPro" id="IPR011335">
    <property type="entry name" value="Restrct_endonuc-II-like"/>
</dbReference>
<feature type="domain" description="DUF559" evidence="1">
    <location>
        <begin position="16"/>
        <end position="119"/>
    </location>
</feature>
<dbReference type="EMBL" id="JAQOSO010000102">
    <property type="protein sequence ID" value="MDJ1176381.1"/>
    <property type="molecule type" value="Genomic_DNA"/>
</dbReference>
<gene>
    <name evidence="2" type="ORF">PMG25_20050</name>
</gene>
<dbReference type="SUPFAM" id="SSF52980">
    <property type="entry name" value="Restriction endonuclease-like"/>
    <property type="match status" value="1"/>
</dbReference>
<dbReference type="CDD" id="cd01038">
    <property type="entry name" value="Endonuclease_DUF559"/>
    <property type="match status" value="1"/>
</dbReference>
<dbReference type="PANTHER" id="PTHR38590:SF1">
    <property type="entry name" value="BLL0828 PROTEIN"/>
    <property type="match status" value="1"/>
</dbReference>
<dbReference type="PANTHER" id="PTHR38590">
    <property type="entry name" value="BLL0828 PROTEIN"/>
    <property type="match status" value="1"/>
</dbReference>
<sequence length="144" mass="16368">MTFKPNNCHLPYNPKITSIAKQMRQNPTPAERQLWTFLRTFPRRFLRQRPIDNFIVDFYCASLKLVIEVDGDSHYTEQGKASDAERTQILQGYGLTVIRFTNEQVLTNFEGVCTQLLSFVSQSPPLLRGAGGDLTANSEGKNLQ</sequence>
<evidence type="ECO:0000313" key="2">
    <source>
        <dbReference type="EMBL" id="MDJ1176381.1"/>
    </source>
</evidence>
<dbReference type="Proteomes" id="UP001235849">
    <property type="component" value="Unassembled WGS sequence"/>
</dbReference>
<evidence type="ECO:0000259" key="1">
    <source>
        <dbReference type="Pfam" id="PF04480"/>
    </source>
</evidence>
<protein>
    <submittedName>
        <fullName evidence="2">Endonuclease domain-containing protein</fullName>
    </submittedName>
</protein>
<keyword evidence="2" id="KW-0540">Nuclease</keyword>
<keyword evidence="3" id="KW-1185">Reference proteome</keyword>
<evidence type="ECO:0000313" key="3">
    <source>
        <dbReference type="Proteomes" id="UP001235849"/>
    </source>
</evidence>
<dbReference type="Pfam" id="PF04480">
    <property type="entry name" value="DUF559"/>
    <property type="match status" value="1"/>
</dbReference>
<keyword evidence="2" id="KW-0378">Hydrolase</keyword>
<organism evidence="2 3">
    <name type="scientific">Roseofilum capinflatum BLCC-M114</name>
    <dbReference type="NCBI Taxonomy" id="3022440"/>
    <lineage>
        <taxon>Bacteria</taxon>
        <taxon>Bacillati</taxon>
        <taxon>Cyanobacteriota</taxon>
        <taxon>Cyanophyceae</taxon>
        <taxon>Desertifilales</taxon>
        <taxon>Desertifilaceae</taxon>
        <taxon>Roseofilum</taxon>
        <taxon>Roseofilum capinflatum</taxon>
    </lineage>
</organism>
<dbReference type="GO" id="GO:0004519">
    <property type="term" value="F:endonuclease activity"/>
    <property type="evidence" value="ECO:0007669"/>
    <property type="project" value="UniProtKB-KW"/>
</dbReference>
<reference evidence="2 3" key="1">
    <citation type="submission" date="2023-01" db="EMBL/GenBank/DDBJ databases">
        <title>Novel diversity within Roseofilum (Cyanobacteria; Desertifilaceae) from marine benthic mats with descriptions of four novel species.</title>
        <authorList>
            <person name="Wang Y."/>
            <person name="Berthold D.E."/>
            <person name="Hu J."/>
            <person name="Lefler F.W."/>
            <person name="Laughinghouse H.D. IV."/>
        </authorList>
    </citation>
    <scope>NUCLEOTIDE SEQUENCE [LARGE SCALE GENOMIC DNA]</scope>
    <source>
        <strain evidence="2 3">BLCC-M114</strain>
    </source>
</reference>
<accession>A0ABT7BB50</accession>
<dbReference type="Gene3D" id="3.40.960.10">
    <property type="entry name" value="VSR Endonuclease"/>
    <property type="match status" value="1"/>
</dbReference>
<name>A0ABT7BB50_9CYAN</name>